<dbReference type="HOGENOM" id="CLU_2770837_0_0_0"/>
<gene>
    <name evidence="1" type="ORF">Y981_10520</name>
</gene>
<accession>A0A059XYE5</accession>
<dbReference type="KEGG" id="lfp:Y981_10520"/>
<evidence type="ECO:0000313" key="2">
    <source>
        <dbReference type="Proteomes" id="UP000027059"/>
    </source>
</evidence>
<protein>
    <submittedName>
        <fullName evidence="1">Uncharacterized protein</fullName>
    </submittedName>
</protein>
<name>A0A059XYE5_9BACT</name>
<sequence>MLESDGAQETGLYPFLVPDHTTETEIEHIRTVEVRPGSLILSHTRSVPSLLPHTRKRKTMRIQIGRGYS</sequence>
<dbReference type="Proteomes" id="UP000027059">
    <property type="component" value="Chromosome"/>
</dbReference>
<dbReference type="EMBL" id="CP007243">
    <property type="protein sequence ID" value="AIA31933.1"/>
    <property type="molecule type" value="Genomic_DNA"/>
</dbReference>
<dbReference type="AlphaFoldDB" id="A0A059XYE5"/>
<organism evidence="1 2">
    <name type="scientific">Leptospirillum ferriphilum YSK</name>
    <dbReference type="NCBI Taxonomy" id="1441628"/>
    <lineage>
        <taxon>Bacteria</taxon>
        <taxon>Pseudomonadati</taxon>
        <taxon>Nitrospirota</taxon>
        <taxon>Nitrospiria</taxon>
        <taxon>Nitrospirales</taxon>
        <taxon>Nitrospiraceae</taxon>
        <taxon>Leptospirillum</taxon>
    </lineage>
</organism>
<evidence type="ECO:0000313" key="1">
    <source>
        <dbReference type="EMBL" id="AIA31933.1"/>
    </source>
</evidence>
<keyword evidence="2" id="KW-1185">Reference proteome</keyword>
<reference evidence="2" key="1">
    <citation type="submission" date="2014-02" db="EMBL/GenBank/DDBJ databases">
        <title>Complete genome sequence and comparative genomic analysis of the nitrogen-fixing bacterium Leptospirillum ferriphilum YSK.</title>
        <authorList>
            <person name="Guo X."/>
            <person name="Yin H."/>
            <person name="Liang Y."/>
            <person name="Hu Q."/>
            <person name="Ma L."/>
            <person name="Xiao Y."/>
            <person name="Zhang X."/>
            <person name="Qiu G."/>
            <person name="Liu X."/>
        </authorList>
    </citation>
    <scope>NUCLEOTIDE SEQUENCE [LARGE SCALE GENOMIC DNA]</scope>
    <source>
        <strain evidence="2">YSK</strain>
    </source>
</reference>
<proteinExistence type="predicted"/>
<reference evidence="1 2" key="2">
    <citation type="journal article" date="2015" name="Biomed. Res. Int.">
        <title>Effects of Arsenite Resistance on the Growth and Functional Gene Expression of Leptospirillum ferriphilum and Acidithiobacillus thiooxidans in Pure Culture and Coculture.</title>
        <authorList>
            <person name="Jiang H."/>
            <person name="Liang Y."/>
            <person name="Yin H."/>
            <person name="Xiao Y."/>
            <person name="Guo X."/>
            <person name="Xu Y."/>
            <person name="Hu Q."/>
            <person name="Liu H."/>
            <person name="Liu X."/>
        </authorList>
    </citation>
    <scope>NUCLEOTIDE SEQUENCE [LARGE SCALE GENOMIC DNA]</scope>
    <source>
        <strain evidence="1 2">YSK</strain>
    </source>
</reference>